<dbReference type="InterPro" id="IPR029052">
    <property type="entry name" value="Metallo-depent_PP-like"/>
</dbReference>
<evidence type="ECO:0000313" key="16">
    <source>
        <dbReference type="Proteomes" id="UP000836841"/>
    </source>
</evidence>
<organism evidence="15 16">
    <name type="scientific">Thlaspi arvense</name>
    <name type="common">Field penny-cress</name>
    <dbReference type="NCBI Taxonomy" id="13288"/>
    <lineage>
        <taxon>Eukaryota</taxon>
        <taxon>Viridiplantae</taxon>
        <taxon>Streptophyta</taxon>
        <taxon>Embryophyta</taxon>
        <taxon>Tracheophyta</taxon>
        <taxon>Spermatophyta</taxon>
        <taxon>Magnoliopsida</taxon>
        <taxon>eudicotyledons</taxon>
        <taxon>Gunneridae</taxon>
        <taxon>Pentapetalae</taxon>
        <taxon>rosids</taxon>
        <taxon>malvids</taxon>
        <taxon>Brassicales</taxon>
        <taxon>Brassicaceae</taxon>
        <taxon>Thlaspideae</taxon>
        <taxon>Thlaspi</taxon>
    </lineage>
</organism>
<dbReference type="GO" id="GO:0046872">
    <property type="term" value="F:metal ion binding"/>
    <property type="evidence" value="ECO:0007669"/>
    <property type="project" value="UniProtKB-KW"/>
</dbReference>
<comment type="caution">
    <text evidence="15">The sequence shown here is derived from an EMBL/GenBank/DDBJ whole genome shotgun (WGS) entry which is preliminary data.</text>
</comment>
<comment type="cofactor">
    <cofactor evidence="3">
        <name>Fe cation</name>
        <dbReference type="ChEBI" id="CHEBI:24875"/>
    </cofactor>
</comment>
<dbReference type="EMBL" id="CAJVSB020000017">
    <property type="protein sequence ID" value="CAH2040594.1"/>
    <property type="molecule type" value="Genomic_DNA"/>
</dbReference>
<accession>A0AAU9REZ9</accession>
<evidence type="ECO:0000256" key="7">
    <source>
        <dbReference type="ARBA" id="ARBA00022801"/>
    </source>
</evidence>
<comment type="cofactor">
    <cofactor evidence="2">
        <name>Zn(2+)</name>
        <dbReference type="ChEBI" id="CHEBI:29105"/>
    </cofactor>
</comment>
<name>A0AAU9REZ9_THLAR</name>
<feature type="signal peptide" evidence="11">
    <location>
        <begin position="1"/>
        <end position="20"/>
    </location>
</feature>
<evidence type="ECO:0000256" key="1">
    <source>
        <dbReference type="ARBA" id="ARBA00000032"/>
    </source>
</evidence>
<dbReference type="Pfam" id="PF00149">
    <property type="entry name" value="Metallophos"/>
    <property type="match status" value="1"/>
</dbReference>
<dbReference type="InterPro" id="IPR004843">
    <property type="entry name" value="Calcineurin-like_PHP"/>
</dbReference>
<evidence type="ECO:0000256" key="4">
    <source>
        <dbReference type="ARBA" id="ARBA00008723"/>
    </source>
</evidence>
<gene>
    <name evidence="15" type="ORF">TAV2_LOCUS4150</name>
</gene>
<evidence type="ECO:0000259" key="12">
    <source>
        <dbReference type="Pfam" id="PF00149"/>
    </source>
</evidence>
<dbReference type="InterPro" id="IPR008963">
    <property type="entry name" value="Purple_acid_Pase-like_N"/>
</dbReference>
<evidence type="ECO:0000256" key="11">
    <source>
        <dbReference type="RuleBase" id="RU361203"/>
    </source>
</evidence>
<dbReference type="InterPro" id="IPR015914">
    <property type="entry name" value="PAPs_N"/>
</dbReference>
<protein>
    <recommendedName>
        <fullName evidence="11">Purple acid phosphatase</fullName>
        <ecNumber evidence="11">3.1.3.2</ecNumber>
    </recommendedName>
</protein>
<dbReference type="InterPro" id="IPR039331">
    <property type="entry name" value="PAPs-like"/>
</dbReference>
<keyword evidence="8" id="KW-0862">Zinc</keyword>
<keyword evidence="16" id="KW-1185">Reference proteome</keyword>
<evidence type="ECO:0000256" key="8">
    <source>
        <dbReference type="ARBA" id="ARBA00022833"/>
    </source>
</evidence>
<dbReference type="Pfam" id="PF16656">
    <property type="entry name" value="Pur_ac_phosph_N"/>
    <property type="match status" value="1"/>
</dbReference>
<feature type="chain" id="PRO_5043090679" description="Purple acid phosphatase" evidence="11">
    <location>
        <begin position="21"/>
        <end position="464"/>
    </location>
</feature>
<dbReference type="Pfam" id="PF14008">
    <property type="entry name" value="Metallophos_C"/>
    <property type="match status" value="1"/>
</dbReference>
<evidence type="ECO:0000256" key="2">
    <source>
        <dbReference type="ARBA" id="ARBA00001947"/>
    </source>
</evidence>
<evidence type="ECO:0000256" key="5">
    <source>
        <dbReference type="ARBA" id="ARBA00022723"/>
    </source>
</evidence>
<feature type="non-terminal residue" evidence="15">
    <location>
        <position position="464"/>
    </location>
</feature>
<feature type="domain" description="Purple acid phosphatase N-terminal" evidence="14">
    <location>
        <begin position="72"/>
        <end position="149"/>
    </location>
</feature>
<dbReference type="InterPro" id="IPR025733">
    <property type="entry name" value="PAPs_C"/>
</dbReference>
<keyword evidence="6 11" id="KW-0732">Signal</keyword>
<evidence type="ECO:0000259" key="13">
    <source>
        <dbReference type="Pfam" id="PF14008"/>
    </source>
</evidence>
<keyword evidence="10" id="KW-0325">Glycoprotein</keyword>
<dbReference type="SUPFAM" id="SSF56300">
    <property type="entry name" value="Metallo-dependent phosphatases"/>
    <property type="match status" value="1"/>
</dbReference>
<keyword evidence="7 11" id="KW-0378">Hydrolase</keyword>
<dbReference type="Gene3D" id="3.60.21.10">
    <property type="match status" value="2"/>
</dbReference>
<evidence type="ECO:0000256" key="6">
    <source>
        <dbReference type="ARBA" id="ARBA00022729"/>
    </source>
</evidence>
<proteinExistence type="inferred from homology"/>
<dbReference type="GO" id="GO:0003993">
    <property type="term" value="F:acid phosphatase activity"/>
    <property type="evidence" value="ECO:0007669"/>
    <property type="project" value="UniProtKB-EC"/>
</dbReference>
<dbReference type="EC" id="3.1.3.2" evidence="11"/>
<reference evidence="15 16" key="1">
    <citation type="submission" date="2022-03" db="EMBL/GenBank/DDBJ databases">
        <authorList>
            <person name="Nunn A."/>
            <person name="Chopra R."/>
            <person name="Nunn A."/>
            <person name="Contreras Garrido A."/>
        </authorList>
    </citation>
    <scope>NUCLEOTIDE SEQUENCE [LARGE SCALE GENOMIC DNA]</scope>
</reference>
<dbReference type="PANTHER" id="PTHR22953:SF155">
    <property type="entry name" value="PURPLE ACID PHOSPHATASE 18"/>
    <property type="match status" value="1"/>
</dbReference>
<dbReference type="Proteomes" id="UP000836841">
    <property type="component" value="Unassembled WGS sequence"/>
</dbReference>
<dbReference type="PANTHER" id="PTHR22953">
    <property type="entry name" value="ACID PHOSPHATASE RELATED"/>
    <property type="match status" value="1"/>
</dbReference>
<evidence type="ECO:0000256" key="3">
    <source>
        <dbReference type="ARBA" id="ARBA00001962"/>
    </source>
</evidence>
<dbReference type="InterPro" id="IPR041792">
    <property type="entry name" value="MPP_PAP"/>
</dbReference>
<dbReference type="CDD" id="cd00839">
    <property type="entry name" value="MPP_PAPs"/>
    <property type="match status" value="1"/>
</dbReference>
<sequence length="464" mass="52404">MELRYASLIAFLILSSTVTADYVRPEPRKNLRFPWNPKHPSRPQQKRSATVLKILIQMLALLRTRAHLLGRKGHMRITWITDNKSSPSIVEYGTSRGKYSDSAQGESTSYGYLLYNSGKIHHTVIGPLKHDTIYYYRCGGQGPEFSLKTPPSQFPVTFAVAGDLGQTGWTKSTLDHIDLCRYDVYLLPGDLSYADRIQSRWDTFATCKCKPWMVTQGNHEKEGIMLFEDSFVSYNARWKMPFKESGSTSNLYYSFDVSGCILSCLADLLKVDRRRTPWVVVSFHVPWYNSNKAHRGEGNSMMTAMEPLLYAAGVDVVIAGHVHAYERTKRVYGGRSDPCGAVHITIGDGGNREGLAHRYLHPQPEWSIFREASFGHGELKIVNSTHAFWSWHRNDDDESVRSDQVWITSLVNSGCLADKGLELSKMGKADIVMFKCLQVARDKSHSVESSRLNVPDTLSTYSTP</sequence>
<comment type="catalytic activity">
    <reaction evidence="1 11">
        <text>a phosphate monoester + H2O = an alcohol + phosphate</text>
        <dbReference type="Rhea" id="RHEA:15017"/>
        <dbReference type="ChEBI" id="CHEBI:15377"/>
        <dbReference type="ChEBI" id="CHEBI:30879"/>
        <dbReference type="ChEBI" id="CHEBI:43474"/>
        <dbReference type="ChEBI" id="CHEBI:67140"/>
        <dbReference type="EC" id="3.1.3.2"/>
    </reaction>
</comment>
<feature type="domain" description="Calcineurin-like phosphoesterase" evidence="12">
    <location>
        <begin position="157"/>
        <end position="325"/>
    </location>
</feature>
<comment type="similarity">
    <text evidence="4 11">Belongs to the metallophosphoesterase superfamily. Purple acid phosphatase family.</text>
</comment>
<keyword evidence="9" id="KW-0408">Iron</keyword>
<dbReference type="AlphaFoldDB" id="A0AAU9REZ9"/>
<keyword evidence="5" id="KW-0479">Metal-binding</keyword>
<evidence type="ECO:0000259" key="14">
    <source>
        <dbReference type="Pfam" id="PF16656"/>
    </source>
</evidence>
<feature type="domain" description="Purple acid phosphatase C-terminal" evidence="13">
    <location>
        <begin position="341"/>
        <end position="400"/>
    </location>
</feature>
<dbReference type="Gene3D" id="2.60.40.380">
    <property type="entry name" value="Purple acid phosphatase-like, N-terminal"/>
    <property type="match status" value="1"/>
</dbReference>
<evidence type="ECO:0000256" key="10">
    <source>
        <dbReference type="ARBA" id="ARBA00023180"/>
    </source>
</evidence>
<evidence type="ECO:0000256" key="9">
    <source>
        <dbReference type="ARBA" id="ARBA00023004"/>
    </source>
</evidence>
<evidence type="ECO:0000313" key="15">
    <source>
        <dbReference type="EMBL" id="CAH2040594.1"/>
    </source>
</evidence>
<dbReference type="SUPFAM" id="SSF49363">
    <property type="entry name" value="Purple acid phosphatase, N-terminal domain"/>
    <property type="match status" value="1"/>
</dbReference>